<name>A0A6S8BAL1_9STRA</name>
<dbReference type="InterPro" id="IPR003737">
    <property type="entry name" value="GlcNAc_PI_deacetylase-related"/>
</dbReference>
<comment type="similarity">
    <text evidence="1">Belongs to the PIGL family.</text>
</comment>
<dbReference type="Gene3D" id="3.40.50.10320">
    <property type="entry name" value="LmbE-like"/>
    <property type="match status" value="1"/>
</dbReference>
<dbReference type="UniPathway" id="UPA00196"/>
<dbReference type="PANTHER" id="PTHR12993:SF11">
    <property type="entry name" value="N-ACETYLGLUCOSAMINYL-PHOSPHATIDYLINOSITOL DE-N-ACETYLASE"/>
    <property type="match status" value="1"/>
</dbReference>
<dbReference type="AlphaFoldDB" id="A0A6S8BAL1"/>
<sequence length="278" mass="31857">MTTLIICLVMLALSTVTGFAWKLLFIYETKRKQNVSMLTTRILLLVTAHPDDESMFFVPTLKSFHSNYTYILCLSNGNGDGLGAKRKVELETCSSSQFGISKDNVFVIDNEKLQDGKSNLWHAEDVSQLVYETLVLVSKRHAKDNGDGEKHSIMVATFDEHGVSHHPNHVATHFGVKRFASQFSEQLISLNAAAYKLYTVPIAEKFVGPLSFLWNNHTGEDENEASSKWLENDKFVFVNSDLYKSYRAMACHYTQFVWYRRLFITFSRYTFVNNLHRI</sequence>
<dbReference type="GO" id="GO:0016020">
    <property type="term" value="C:membrane"/>
    <property type="evidence" value="ECO:0007669"/>
    <property type="project" value="GOC"/>
</dbReference>
<dbReference type="GO" id="GO:0006506">
    <property type="term" value="P:GPI anchor biosynthetic process"/>
    <property type="evidence" value="ECO:0007669"/>
    <property type="project" value="UniProtKB-UniPathway"/>
</dbReference>
<evidence type="ECO:0000256" key="2">
    <source>
        <dbReference type="ARBA" id="ARBA00012176"/>
    </source>
</evidence>
<dbReference type="EC" id="3.5.1.89" evidence="2"/>
<evidence type="ECO:0000313" key="3">
    <source>
        <dbReference type="EMBL" id="CAE0432931.1"/>
    </source>
</evidence>
<dbReference type="EMBL" id="HBIN01004596">
    <property type="protein sequence ID" value="CAE0432932.1"/>
    <property type="molecule type" value="Transcribed_RNA"/>
</dbReference>
<dbReference type="GO" id="GO:0000225">
    <property type="term" value="F:N-acetylglucosaminylphosphatidylinositol deacetylase activity"/>
    <property type="evidence" value="ECO:0007669"/>
    <property type="project" value="UniProtKB-EC"/>
</dbReference>
<dbReference type="GO" id="GO:0005783">
    <property type="term" value="C:endoplasmic reticulum"/>
    <property type="evidence" value="ECO:0007669"/>
    <property type="project" value="TreeGrafter"/>
</dbReference>
<evidence type="ECO:0000313" key="4">
    <source>
        <dbReference type="EMBL" id="CAE0432932.1"/>
    </source>
</evidence>
<protein>
    <recommendedName>
        <fullName evidence="2">N-acetylglucosaminylphosphatidylinositol deacetylase</fullName>
        <ecNumber evidence="2">3.5.1.89</ecNumber>
    </recommendedName>
</protein>
<dbReference type="EMBL" id="HBIN01004595">
    <property type="protein sequence ID" value="CAE0432931.1"/>
    <property type="molecule type" value="Transcribed_RNA"/>
</dbReference>
<dbReference type="SUPFAM" id="SSF102588">
    <property type="entry name" value="LmbE-like"/>
    <property type="match status" value="1"/>
</dbReference>
<reference evidence="4" key="1">
    <citation type="submission" date="2021-01" db="EMBL/GenBank/DDBJ databases">
        <authorList>
            <person name="Corre E."/>
            <person name="Pelletier E."/>
            <person name="Niang G."/>
            <person name="Scheremetjew M."/>
            <person name="Finn R."/>
            <person name="Kale V."/>
            <person name="Holt S."/>
            <person name="Cochrane G."/>
            <person name="Meng A."/>
            <person name="Brown T."/>
            <person name="Cohen L."/>
        </authorList>
    </citation>
    <scope>NUCLEOTIDE SEQUENCE</scope>
    <source>
        <strain evidence="4">GSBS06</strain>
    </source>
</reference>
<dbReference type="Pfam" id="PF02585">
    <property type="entry name" value="PIG-L"/>
    <property type="match status" value="1"/>
</dbReference>
<organism evidence="4">
    <name type="scientific">Aplanochytrium stocchinoi</name>
    <dbReference type="NCBI Taxonomy" id="215587"/>
    <lineage>
        <taxon>Eukaryota</taxon>
        <taxon>Sar</taxon>
        <taxon>Stramenopiles</taxon>
        <taxon>Bigyra</taxon>
        <taxon>Labyrinthulomycetes</taxon>
        <taxon>Thraustochytrida</taxon>
        <taxon>Thraustochytriidae</taxon>
        <taxon>Aplanochytrium</taxon>
    </lineage>
</organism>
<accession>A0A6S8BAL1</accession>
<gene>
    <name evidence="3" type="ORF">ASTO00021_LOCUS3249</name>
    <name evidence="4" type="ORF">ASTO00021_LOCUS3250</name>
</gene>
<proteinExistence type="inferred from homology"/>
<evidence type="ECO:0000256" key="1">
    <source>
        <dbReference type="ARBA" id="ARBA00006066"/>
    </source>
</evidence>
<dbReference type="PANTHER" id="PTHR12993">
    <property type="entry name" value="N-ACETYLGLUCOSAMINYL-PHOSPHATIDYLINOSITOL DE-N-ACETYLASE-RELATED"/>
    <property type="match status" value="1"/>
</dbReference>
<dbReference type="InterPro" id="IPR024078">
    <property type="entry name" value="LmbE-like_dom_sf"/>
</dbReference>